<organism evidence="1 5">
    <name type="scientific">Nonlabens ulvanivorans</name>
    <name type="common">Persicivirga ulvanivorans</name>
    <dbReference type="NCBI Taxonomy" id="906888"/>
    <lineage>
        <taxon>Bacteria</taxon>
        <taxon>Pseudomonadati</taxon>
        <taxon>Bacteroidota</taxon>
        <taxon>Flavobacteriia</taxon>
        <taxon>Flavobacteriales</taxon>
        <taxon>Flavobacteriaceae</taxon>
        <taxon>Nonlabens</taxon>
    </lineage>
</organism>
<proteinExistence type="predicted"/>
<reference evidence="1 5" key="1">
    <citation type="journal article" date="2014" name="Genome Announc.">
        <title>Draft Genome Sequences of Marine Flavobacterium Nonlabens Strains NR17, NR24, NR27, NR32, NR33, and Ara13.</title>
        <authorList>
            <person name="Nakanishi M."/>
            <person name="Meirelles P."/>
            <person name="Suzuki R."/>
            <person name="Takatani N."/>
            <person name="Mino S."/>
            <person name="Suda W."/>
            <person name="Oshima K."/>
            <person name="Hattori M."/>
            <person name="Ohkuma M."/>
            <person name="Hosokawa M."/>
            <person name="Miyashita K."/>
            <person name="Thompson F.L."/>
            <person name="Niwa A."/>
            <person name="Sawabe T."/>
            <person name="Sawabe T."/>
        </authorList>
    </citation>
    <scope>NUCLEOTIDE SEQUENCE [LARGE SCALE GENOMIC DNA]</scope>
    <source>
        <strain evidence="1">JCM 19296</strain>
        <strain evidence="5">JCM19296</strain>
    </source>
</reference>
<evidence type="ECO:0000313" key="2">
    <source>
        <dbReference type="EMBL" id="KEZ94388.1"/>
    </source>
</evidence>
<accession>A0A081D962</accession>
<sequence>METNHLNWNKNEFQTYLLLYCASADLSQGAEELHFIKEHVEKSDFRTIHKVFNNDTDYQSLKRVQEYVNHHNLSSKELTDTFKEVKTLFKIDGEYDSMEKHLLNMLKSLLE</sequence>
<reference evidence="3 6" key="3">
    <citation type="submission" date="2018-03" db="EMBL/GenBank/DDBJ databases">
        <title>Genomic Encyclopedia of Archaeal and Bacterial Type Strains, Phase II (KMG-II): from individual species to whole genera.</title>
        <authorList>
            <person name="Goeker M."/>
        </authorList>
    </citation>
    <scope>NUCLEOTIDE SEQUENCE [LARGE SCALE GENOMIC DNA]</scope>
    <source>
        <strain evidence="3 6">DSM 22727</strain>
    </source>
</reference>
<name>A0A081D962_NONUL</name>
<dbReference type="EMBL" id="PVNA01000007">
    <property type="protein sequence ID" value="PRX12280.1"/>
    <property type="molecule type" value="Genomic_DNA"/>
</dbReference>
<dbReference type="SUPFAM" id="SSF158682">
    <property type="entry name" value="TerB-like"/>
    <property type="match status" value="1"/>
</dbReference>
<dbReference type="EMBL" id="JPJI01000012">
    <property type="protein sequence ID" value="KEZ94388.1"/>
    <property type="molecule type" value="Genomic_DNA"/>
</dbReference>
<dbReference type="OrthoDB" id="9770030at2"/>
<gene>
    <name evidence="2" type="ORF">IL45_01855</name>
    <name evidence="1" type="ORF">JCM19296_1050</name>
    <name evidence="3" type="ORF">LY02_02691</name>
</gene>
<evidence type="ECO:0008006" key="7">
    <source>
        <dbReference type="Google" id="ProtNLM"/>
    </source>
</evidence>
<dbReference type="Proteomes" id="UP000028531">
    <property type="component" value="Unassembled WGS sequence"/>
</dbReference>
<dbReference type="Proteomes" id="UP000239997">
    <property type="component" value="Unassembled WGS sequence"/>
</dbReference>
<reference evidence="2 4" key="2">
    <citation type="submission" date="2014-07" db="EMBL/GenBank/DDBJ databases">
        <title>Draft genome sequence of Nonlabens ulvanivorans, an ulvan degrading bacterium.</title>
        <authorList>
            <person name="Kopel M."/>
            <person name="Helbert W."/>
            <person name="Henrissat B."/>
            <person name="Doniger T."/>
            <person name="Banin E."/>
        </authorList>
    </citation>
    <scope>NUCLEOTIDE SEQUENCE [LARGE SCALE GENOMIC DNA]</scope>
    <source>
        <strain evidence="2 4">PLR</strain>
    </source>
</reference>
<evidence type="ECO:0000313" key="5">
    <source>
        <dbReference type="Proteomes" id="UP000028980"/>
    </source>
</evidence>
<comment type="caution">
    <text evidence="1">The sequence shown here is derived from an EMBL/GenBank/DDBJ whole genome shotgun (WGS) entry which is preliminary data.</text>
</comment>
<keyword evidence="6" id="KW-1185">Reference proteome</keyword>
<evidence type="ECO:0000313" key="3">
    <source>
        <dbReference type="EMBL" id="PRX12280.1"/>
    </source>
</evidence>
<dbReference type="AlphaFoldDB" id="A0A081D962"/>
<evidence type="ECO:0000313" key="1">
    <source>
        <dbReference type="EMBL" id="GAK75458.1"/>
    </source>
</evidence>
<dbReference type="EMBL" id="BBLG01000002">
    <property type="protein sequence ID" value="GAK75458.1"/>
    <property type="molecule type" value="Genomic_DNA"/>
</dbReference>
<dbReference type="Proteomes" id="UP000028980">
    <property type="component" value="Unassembled WGS sequence"/>
</dbReference>
<protein>
    <recommendedName>
        <fullName evidence="7">Co-chaperone DjlA N-terminal domain-containing protein</fullName>
    </recommendedName>
</protein>
<dbReference type="InterPro" id="IPR029024">
    <property type="entry name" value="TerB-like"/>
</dbReference>
<evidence type="ECO:0000313" key="6">
    <source>
        <dbReference type="Proteomes" id="UP000239997"/>
    </source>
</evidence>
<dbReference type="RefSeq" id="WP_036579556.1">
    <property type="nucleotide sequence ID" value="NZ_CP138994.1"/>
</dbReference>
<evidence type="ECO:0000313" key="4">
    <source>
        <dbReference type="Proteomes" id="UP000028531"/>
    </source>
</evidence>